<keyword evidence="1" id="KW-1133">Transmembrane helix</keyword>
<name>Q6BVV8_DEBHA</name>
<evidence type="ECO:0000313" key="3">
    <source>
        <dbReference type="Proteomes" id="UP000000599"/>
    </source>
</evidence>
<dbReference type="RefSeq" id="XP_457661.2">
    <property type="nucleotide sequence ID" value="XM_457661.1"/>
</dbReference>
<feature type="transmembrane region" description="Helical" evidence="1">
    <location>
        <begin position="26"/>
        <end position="47"/>
    </location>
</feature>
<dbReference type="GeneID" id="2913637"/>
<dbReference type="KEGG" id="dha:DEHA2B16324g"/>
<dbReference type="HOGENOM" id="CLU_2073064_0_0_1"/>
<dbReference type="STRING" id="284592.Q6BVV8"/>
<evidence type="ECO:0000313" key="2">
    <source>
        <dbReference type="EMBL" id="CAG85675.2"/>
    </source>
</evidence>
<dbReference type="VEuPathDB" id="FungiDB:DEHA2B16324g"/>
<keyword evidence="1" id="KW-0812">Transmembrane</keyword>
<dbReference type="EMBL" id="CR382134">
    <property type="protein sequence ID" value="CAG85675.2"/>
    <property type="molecule type" value="Genomic_DNA"/>
</dbReference>
<dbReference type="Proteomes" id="UP000000599">
    <property type="component" value="Chromosome B"/>
</dbReference>
<evidence type="ECO:0000256" key="1">
    <source>
        <dbReference type="SAM" id="Phobius"/>
    </source>
</evidence>
<organism evidence="2 3">
    <name type="scientific">Debaryomyces hansenii (strain ATCC 36239 / CBS 767 / BCRC 21394 / JCM 1990 / NBRC 0083 / IGC 2968)</name>
    <name type="common">Yeast</name>
    <name type="synonym">Torulaspora hansenii</name>
    <dbReference type="NCBI Taxonomy" id="284592"/>
    <lineage>
        <taxon>Eukaryota</taxon>
        <taxon>Fungi</taxon>
        <taxon>Dikarya</taxon>
        <taxon>Ascomycota</taxon>
        <taxon>Saccharomycotina</taxon>
        <taxon>Pichiomycetes</taxon>
        <taxon>Debaryomycetaceae</taxon>
        <taxon>Debaryomyces</taxon>
    </lineage>
</organism>
<protein>
    <submittedName>
        <fullName evidence="2">DEHA2B16324p</fullName>
    </submittedName>
</protein>
<proteinExistence type="predicted"/>
<keyword evidence="3" id="KW-1185">Reference proteome</keyword>
<dbReference type="AlphaFoldDB" id="Q6BVV8"/>
<dbReference type="InParanoid" id="Q6BVV8"/>
<keyword evidence="1" id="KW-0472">Membrane</keyword>
<accession>Q6BVV8</accession>
<sequence length="118" mass="13080">MLNNKVGHVLNCSWTSNNVSKLKHCIIAMELLVMAANMAGICAGQVLRTNDASKYHDAFLAVSVVSIFSLLVVACINVQYIWSNHKLEQKYPLANNHVGKENITAETRKIEMIIPLLS</sequence>
<reference evidence="2 3" key="1">
    <citation type="journal article" date="2004" name="Nature">
        <title>Genome evolution in yeasts.</title>
        <authorList>
            <consortium name="Genolevures"/>
            <person name="Dujon B."/>
            <person name="Sherman D."/>
            <person name="Fischer G."/>
            <person name="Durrens P."/>
            <person name="Casaregola S."/>
            <person name="Lafontaine I."/>
            <person name="de Montigny J."/>
            <person name="Marck C."/>
            <person name="Neuveglise C."/>
            <person name="Talla E."/>
            <person name="Goffard N."/>
            <person name="Frangeul L."/>
            <person name="Aigle M."/>
            <person name="Anthouard V."/>
            <person name="Babour A."/>
            <person name="Barbe V."/>
            <person name="Barnay S."/>
            <person name="Blanchin S."/>
            <person name="Beckerich J.M."/>
            <person name="Beyne E."/>
            <person name="Bleykasten C."/>
            <person name="Boisrame A."/>
            <person name="Boyer J."/>
            <person name="Cattolico L."/>
            <person name="Confanioleri F."/>
            <person name="de Daruvar A."/>
            <person name="Despons L."/>
            <person name="Fabre E."/>
            <person name="Fairhead C."/>
            <person name="Ferry-Dumazet H."/>
            <person name="Groppi A."/>
            <person name="Hantraye F."/>
            <person name="Hennequin C."/>
            <person name="Jauniaux N."/>
            <person name="Joyet P."/>
            <person name="Kachouri R."/>
            <person name="Kerrest A."/>
            <person name="Koszul R."/>
            <person name="Lemaire M."/>
            <person name="Lesur I."/>
            <person name="Ma L."/>
            <person name="Muller H."/>
            <person name="Nicaud J.M."/>
            <person name="Nikolski M."/>
            <person name="Oztas S."/>
            <person name="Ozier-Kalogeropoulos O."/>
            <person name="Pellenz S."/>
            <person name="Potier S."/>
            <person name="Richard G.F."/>
            <person name="Straub M.L."/>
            <person name="Suleau A."/>
            <person name="Swennene D."/>
            <person name="Tekaia F."/>
            <person name="Wesolowski-Louvel M."/>
            <person name="Westhof E."/>
            <person name="Wirth B."/>
            <person name="Zeniou-Meyer M."/>
            <person name="Zivanovic I."/>
            <person name="Bolotin-Fukuhara M."/>
            <person name="Thierry A."/>
            <person name="Bouchier C."/>
            <person name="Caudron B."/>
            <person name="Scarpelli C."/>
            <person name="Gaillardin C."/>
            <person name="Weissenbach J."/>
            <person name="Wincker P."/>
            <person name="Souciet J.L."/>
        </authorList>
    </citation>
    <scope>NUCLEOTIDE SEQUENCE [LARGE SCALE GENOMIC DNA]</scope>
    <source>
        <strain evidence="3">ATCC 36239 / CBS 767 / BCRC 21394 / JCM 1990 / NBRC 0083 / IGC 2968</strain>
    </source>
</reference>
<feature type="transmembrane region" description="Helical" evidence="1">
    <location>
        <begin position="59"/>
        <end position="82"/>
    </location>
</feature>
<gene>
    <name evidence="2" type="ordered locus">DEHA2B16324g</name>
</gene>